<sequence length="258" mass="29657">MKTVTYLINLDSSKERLNKATEQLNAVDWPFERISAYDGRGKQLSDFEDYDDNAARKQLGRRLLNSEIGCYLSHYKCAEQFLQTDADYLVVLEDDLKITSEFKKIIDATLAYLHEHPELDWYLVNLASKKKKLAHDITMLEGHSLWHAFYFPIRGLGLIWSRQGAAEFVAKGKSIYMPVDIFFQNWLSTNGKGLGVWPAPVRPLGIDSDILGSVTEQNIERKDREKRDASYNFKKQMRMLKNKSTAMKHLASAKAKSQ</sequence>
<evidence type="ECO:0000259" key="1">
    <source>
        <dbReference type="Pfam" id="PF01755"/>
    </source>
</evidence>
<dbReference type="RefSeq" id="WP_155586843.1">
    <property type="nucleotide sequence ID" value="NZ_WFKQ01000002.1"/>
</dbReference>
<organism evidence="2 3">
    <name type="scientific">Psychrobacter sanguinis</name>
    <dbReference type="NCBI Taxonomy" id="861445"/>
    <lineage>
        <taxon>Bacteria</taxon>
        <taxon>Pseudomonadati</taxon>
        <taxon>Pseudomonadota</taxon>
        <taxon>Gammaproteobacteria</taxon>
        <taxon>Moraxellales</taxon>
        <taxon>Moraxellaceae</taxon>
        <taxon>Psychrobacter</taxon>
    </lineage>
</organism>
<accession>A0A844LZG2</accession>
<keyword evidence="3" id="KW-1185">Reference proteome</keyword>
<evidence type="ECO:0000313" key="3">
    <source>
        <dbReference type="Proteomes" id="UP000442109"/>
    </source>
</evidence>
<dbReference type="Proteomes" id="UP000442109">
    <property type="component" value="Unassembled WGS sequence"/>
</dbReference>
<name>A0A844LZG2_9GAMM</name>
<dbReference type="CDD" id="cd06532">
    <property type="entry name" value="Glyco_transf_25"/>
    <property type="match status" value="1"/>
</dbReference>
<proteinExistence type="predicted"/>
<evidence type="ECO:0000313" key="2">
    <source>
        <dbReference type="EMBL" id="MUG31810.1"/>
    </source>
</evidence>
<feature type="domain" description="Glycosyl transferase family 25" evidence="1">
    <location>
        <begin position="5"/>
        <end position="133"/>
    </location>
</feature>
<reference evidence="2 3" key="1">
    <citation type="journal article" date="2019" name="PLoS ONE">
        <title>Pup mortality in New Zealand sea lions (Phocarctos hookeri) at Enderby Island, Auckland Islands, 2013-18.</title>
        <authorList>
            <person name="Michael S.A."/>
            <person name="Hayman D.T.S."/>
            <person name="Gray R."/>
            <person name="Zhang J."/>
            <person name="Rogers L."/>
            <person name="Roe W.D."/>
        </authorList>
    </citation>
    <scope>NUCLEOTIDE SEQUENCE [LARGE SCALE GENOMIC DNA]</scope>
    <source>
        <strain evidence="2 3">SM868</strain>
    </source>
</reference>
<comment type="caution">
    <text evidence="2">The sequence shown here is derived from an EMBL/GenBank/DDBJ whole genome shotgun (WGS) entry which is preliminary data.</text>
</comment>
<dbReference type="Pfam" id="PF01755">
    <property type="entry name" value="Glyco_transf_25"/>
    <property type="match status" value="1"/>
</dbReference>
<dbReference type="InterPro" id="IPR002654">
    <property type="entry name" value="Glyco_trans_25"/>
</dbReference>
<keyword evidence="2" id="KW-0808">Transferase</keyword>
<dbReference type="EMBL" id="WFKQ01000002">
    <property type="protein sequence ID" value="MUG31810.1"/>
    <property type="molecule type" value="Genomic_DNA"/>
</dbReference>
<dbReference type="AlphaFoldDB" id="A0A844LZG2"/>
<dbReference type="GO" id="GO:0016740">
    <property type="term" value="F:transferase activity"/>
    <property type="evidence" value="ECO:0007669"/>
    <property type="project" value="UniProtKB-KW"/>
</dbReference>
<dbReference type="OrthoDB" id="9816113at2"/>
<gene>
    <name evidence="2" type="ORF">GB996_03280</name>
</gene>
<protein>
    <submittedName>
        <fullName evidence="2">Glycosyl transferase</fullName>
    </submittedName>
</protein>